<reference evidence="1" key="1">
    <citation type="journal article" date="2021" name="Front. Microbiol.">
        <title>Comprehensive Comparative Genomics and Phenotyping of Methylobacterium Species.</title>
        <authorList>
            <person name="Alessa O."/>
            <person name="Ogura Y."/>
            <person name="Fujitani Y."/>
            <person name="Takami H."/>
            <person name="Hayashi T."/>
            <person name="Sahin N."/>
            <person name="Tani A."/>
        </authorList>
    </citation>
    <scope>NUCLEOTIDE SEQUENCE</scope>
    <source>
        <strain evidence="1">DSM 23632</strain>
    </source>
</reference>
<dbReference type="RefSeq" id="WP_238185180.1">
    <property type="nucleotide sequence ID" value="NZ_BPRB01000342.1"/>
</dbReference>
<sequence>MIQDGTAKPPTRVSEASQPPRCVHYVGFKDDRYWNAFRIFGGPRVIHRRWDWYAVHDVGPDDVVIFAEGDETQTMAERNATDIDERWLG</sequence>
<name>A0ABQ4U547_9HYPH</name>
<dbReference type="Proteomes" id="UP001055057">
    <property type="component" value="Unassembled WGS sequence"/>
</dbReference>
<dbReference type="EMBL" id="BPRB01000342">
    <property type="protein sequence ID" value="GJE62545.1"/>
    <property type="molecule type" value="Genomic_DNA"/>
</dbReference>
<reference evidence="1" key="2">
    <citation type="submission" date="2021-08" db="EMBL/GenBank/DDBJ databases">
        <authorList>
            <person name="Tani A."/>
            <person name="Ola A."/>
            <person name="Ogura Y."/>
            <person name="Katsura K."/>
            <person name="Hayashi T."/>
        </authorList>
    </citation>
    <scope>NUCLEOTIDE SEQUENCE</scope>
    <source>
        <strain evidence="1">DSM 23632</strain>
    </source>
</reference>
<organism evidence="1 2">
    <name type="scientific">Methylobacterium trifolii</name>
    <dbReference type="NCBI Taxonomy" id="1003092"/>
    <lineage>
        <taxon>Bacteria</taxon>
        <taxon>Pseudomonadati</taxon>
        <taxon>Pseudomonadota</taxon>
        <taxon>Alphaproteobacteria</taxon>
        <taxon>Hyphomicrobiales</taxon>
        <taxon>Methylobacteriaceae</taxon>
        <taxon>Methylobacterium</taxon>
    </lineage>
</organism>
<proteinExistence type="predicted"/>
<evidence type="ECO:0000313" key="2">
    <source>
        <dbReference type="Proteomes" id="UP001055057"/>
    </source>
</evidence>
<gene>
    <name evidence="1" type="ORF">MPOCJGCO_4678</name>
</gene>
<evidence type="ECO:0000313" key="1">
    <source>
        <dbReference type="EMBL" id="GJE62545.1"/>
    </source>
</evidence>
<keyword evidence="2" id="KW-1185">Reference proteome</keyword>
<comment type="caution">
    <text evidence="1">The sequence shown here is derived from an EMBL/GenBank/DDBJ whole genome shotgun (WGS) entry which is preliminary data.</text>
</comment>
<accession>A0ABQ4U547</accession>
<protein>
    <submittedName>
        <fullName evidence="1">Uncharacterized protein</fullName>
    </submittedName>
</protein>